<evidence type="ECO:0000313" key="2">
    <source>
        <dbReference type="Proteomes" id="UP000003039"/>
    </source>
</evidence>
<evidence type="ECO:0000313" key="1">
    <source>
        <dbReference type="EMBL" id="EED69913.1"/>
    </source>
</evidence>
<sequence>MSRLASFREAGWFFVVKELHFDWCKPGLNYDTQKAAKRS</sequence>
<dbReference type="Proteomes" id="UP000003039">
    <property type="component" value="Unassembled WGS sequence"/>
</dbReference>
<organism evidence="1 2">
    <name type="scientific">Comamonas testosteroni (strain DSM 14576 / KF-1)</name>
    <name type="common">Pseudomonas testosteroni</name>
    <dbReference type="NCBI Taxonomy" id="399795"/>
    <lineage>
        <taxon>Bacteria</taxon>
        <taxon>Pseudomonadati</taxon>
        <taxon>Pseudomonadota</taxon>
        <taxon>Betaproteobacteria</taxon>
        <taxon>Burkholderiales</taxon>
        <taxon>Comamonadaceae</taxon>
        <taxon>Comamonas</taxon>
    </lineage>
</organism>
<gene>
    <name evidence="1" type="ORF">CtesDRAFT_PD4861</name>
</gene>
<reference evidence="1 2" key="1">
    <citation type="journal article" date="2004" name="Appl. Environ. Microbiol.">
        <title>Mineralization of individual congeners of linear alkylbenzenesulfonate by defined pairs of heterotrophic bacteria.</title>
        <authorList>
            <person name="Schleheck D."/>
            <person name="Knepper T.P."/>
            <person name="Fischer K."/>
            <person name="Cook A.M."/>
        </authorList>
    </citation>
    <scope>NUCLEOTIDE SEQUENCE [LARGE SCALE GENOMIC DNA]</scope>
    <source>
        <strain evidence="2">DSM 14576 / KF-1</strain>
    </source>
</reference>
<accession>B7WZB2</accession>
<comment type="caution">
    <text evidence="1">The sequence shown here is derived from an EMBL/GenBank/DDBJ whole genome shotgun (WGS) entry which is preliminary data.</text>
</comment>
<dbReference type="AlphaFoldDB" id="B7WZB2"/>
<dbReference type="EMBL" id="AAUJ02000001">
    <property type="protein sequence ID" value="EED69913.1"/>
    <property type="molecule type" value="Genomic_DNA"/>
</dbReference>
<name>B7WZB2_COMTK</name>
<protein>
    <submittedName>
        <fullName evidence="1">Uncharacterized protein</fullName>
    </submittedName>
</protein>
<proteinExistence type="predicted"/>